<feature type="domain" description="ODAD1 central coiled coil region" evidence="3">
    <location>
        <begin position="79"/>
        <end position="363"/>
    </location>
</feature>
<gene>
    <name evidence="4" type="ORF">BSTOLATCC_MIC23985</name>
</gene>
<dbReference type="InterPro" id="IPR051876">
    <property type="entry name" value="ODA-DC/CCD"/>
</dbReference>
<dbReference type="PANTHER" id="PTHR21694">
    <property type="entry name" value="COILED-COIL DOMAIN-CONTAINING PROTEIN 63"/>
    <property type="match status" value="1"/>
</dbReference>
<evidence type="ECO:0000259" key="3">
    <source>
        <dbReference type="Pfam" id="PF21773"/>
    </source>
</evidence>
<evidence type="ECO:0000313" key="4">
    <source>
        <dbReference type="EMBL" id="CAG9319428.1"/>
    </source>
</evidence>
<sequence length="489" mass="57281">MSNRSFMTGARTSMMVREPEIEILHKHIEEITEKLEKEKRESVYLDQQLEYFQDELSKTSCLNKTHFTSGPTEIQLKNKLQMLEKKLDLEITSLNDMRSQNRLIRHEVNVFRRDKRHYKRTLQSLDEGILNVSVVTQEKHEELTTKVNLASRNLNNIEKLRSKSLNNRSMYSQKLSELSTHIFDEKEREQKVHKRIEKGILGNLNSPGDTIEITKLLKELTSKWKEKLQEKRKILDNYVKHIMNIEDAFEEIRNASGIADFDEIVIALIKSEQQLYEICTYINNMNAEIDRLEEVHSETIEAIKSYGISLEFGLEKLNSLYESSKKKLNDLVEDKNGKIRQTENFRLSLESLQPYFKQVLERCKTSLADLEIAEEIRLDETTTLTEQNIFILLGELEEYLGHLQIFISRREDGAVDSSRLNRSSILLQDKSHEFKATSLRDLLELKDLHHDPEIEDVRYPISVQKLKSRAKRLAATTPNLEEMTRKSNQ</sequence>
<dbReference type="InterPro" id="IPR049258">
    <property type="entry name" value="ODAD1_CC"/>
</dbReference>
<evidence type="ECO:0000313" key="5">
    <source>
        <dbReference type="Proteomes" id="UP001162131"/>
    </source>
</evidence>
<dbReference type="Pfam" id="PF21773">
    <property type="entry name" value="ODAD1_CC"/>
    <property type="match status" value="1"/>
</dbReference>
<dbReference type="PANTHER" id="PTHR21694:SF18">
    <property type="entry name" value="COILED-COIL DOMAIN-CONTAINING PROTEIN 63"/>
    <property type="match status" value="1"/>
</dbReference>
<accession>A0AAU9J0N4</accession>
<comment type="caution">
    <text evidence="4">The sequence shown here is derived from an EMBL/GenBank/DDBJ whole genome shotgun (WGS) entry which is preliminary data.</text>
</comment>
<protein>
    <recommendedName>
        <fullName evidence="3">ODAD1 central coiled coil region domain-containing protein</fullName>
    </recommendedName>
</protein>
<dbReference type="EMBL" id="CAJZBQ010000023">
    <property type="protein sequence ID" value="CAG9319428.1"/>
    <property type="molecule type" value="Genomic_DNA"/>
</dbReference>
<proteinExistence type="predicted"/>
<dbReference type="AlphaFoldDB" id="A0AAU9J0N4"/>
<feature type="coiled-coil region" evidence="2">
    <location>
        <begin position="21"/>
        <end position="48"/>
    </location>
</feature>
<keyword evidence="1 2" id="KW-0175">Coiled coil</keyword>
<name>A0AAU9J0N4_9CILI</name>
<keyword evidence="5" id="KW-1185">Reference proteome</keyword>
<organism evidence="4 5">
    <name type="scientific">Blepharisma stoltei</name>
    <dbReference type="NCBI Taxonomy" id="1481888"/>
    <lineage>
        <taxon>Eukaryota</taxon>
        <taxon>Sar</taxon>
        <taxon>Alveolata</taxon>
        <taxon>Ciliophora</taxon>
        <taxon>Postciliodesmatophora</taxon>
        <taxon>Heterotrichea</taxon>
        <taxon>Heterotrichida</taxon>
        <taxon>Blepharismidae</taxon>
        <taxon>Blepharisma</taxon>
    </lineage>
</organism>
<feature type="coiled-coil region" evidence="2">
    <location>
        <begin position="282"/>
        <end position="334"/>
    </location>
</feature>
<evidence type="ECO:0000256" key="1">
    <source>
        <dbReference type="ARBA" id="ARBA00023054"/>
    </source>
</evidence>
<dbReference type="Proteomes" id="UP001162131">
    <property type="component" value="Unassembled WGS sequence"/>
</dbReference>
<evidence type="ECO:0000256" key="2">
    <source>
        <dbReference type="SAM" id="Coils"/>
    </source>
</evidence>
<reference evidence="4" key="1">
    <citation type="submission" date="2021-09" db="EMBL/GenBank/DDBJ databases">
        <authorList>
            <consortium name="AG Swart"/>
            <person name="Singh M."/>
            <person name="Singh A."/>
            <person name="Seah K."/>
            <person name="Emmerich C."/>
        </authorList>
    </citation>
    <scope>NUCLEOTIDE SEQUENCE</scope>
    <source>
        <strain evidence="4">ATCC30299</strain>
    </source>
</reference>